<gene>
    <name evidence="1" type="ORF">GQ61_00360</name>
</gene>
<protein>
    <submittedName>
        <fullName evidence="1">Uncharacterized protein</fullName>
    </submittedName>
</protein>
<keyword evidence="2" id="KW-1185">Reference proteome</keyword>
<evidence type="ECO:0000313" key="2">
    <source>
        <dbReference type="Proteomes" id="UP000237351"/>
    </source>
</evidence>
<dbReference type="EMBL" id="CP008743">
    <property type="protein sequence ID" value="ARN84057.1"/>
    <property type="molecule type" value="Genomic_DNA"/>
</dbReference>
<accession>A0A1W6N2I9</accession>
<dbReference type="Proteomes" id="UP000237351">
    <property type="component" value="Chromosome"/>
</dbReference>
<dbReference type="RefSeq" id="WP_085783406.1">
    <property type="nucleotide sequence ID" value="NZ_CP008743.1"/>
</dbReference>
<dbReference type="KEGG" id="naf:GQ61_00360"/>
<organism evidence="1 2">
    <name type="scientific">Candidatus Nucleicultrix amoebiphila FS5</name>
    <dbReference type="NCBI Taxonomy" id="1414854"/>
    <lineage>
        <taxon>Bacteria</taxon>
        <taxon>Pseudomonadati</taxon>
        <taxon>Pseudomonadota</taxon>
        <taxon>Alphaproteobacteria</taxon>
        <taxon>Holosporales</taxon>
        <taxon>Candidatus Nucleicultricaceae</taxon>
        <taxon>Candidatus Nucleicultrix</taxon>
    </lineage>
</organism>
<name>A0A1W6N2I9_9PROT</name>
<sequence>MKYLKFYKILAIGGLLFNSDRLLAEVFYDVNQQMETTPGLSQGYEDLLKDMDQLIGKFPVNQNQKERVVVSLMEKARQLLTKYQLDLEKTAKAKAQKEQAENLKNS</sequence>
<proteinExistence type="predicted"/>
<evidence type="ECO:0000313" key="1">
    <source>
        <dbReference type="EMBL" id="ARN84057.1"/>
    </source>
</evidence>
<dbReference type="AlphaFoldDB" id="A0A1W6N2I9"/>
<reference evidence="1 2" key="1">
    <citation type="submission" date="2014-06" db="EMBL/GenBank/DDBJ databases">
        <title>The genome of the endonuclear symbiont Nucleicultrix amoebiphila.</title>
        <authorList>
            <person name="Schulz F."/>
            <person name="Horn M."/>
        </authorList>
    </citation>
    <scope>NUCLEOTIDE SEQUENCE [LARGE SCALE GENOMIC DNA]</scope>
    <source>
        <strain evidence="1 2">FS5</strain>
    </source>
</reference>